<reference evidence="3 4" key="1">
    <citation type="journal article" date="2019" name="Sci. Rep.">
        <title>Colletotrichum shisoi sp. nov., an anthracnose pathogen of Perilla frutescens in Japan: molecular phylogenetic, morphological and genomic evidence.</title>
        <authorList>
            <person name="Gan P."/>
            <person name="Tsushima A."/>
            <person name="Hiroyama R."/>
            <person name="Narusaka M."/>
            <person name="Takano Y."/>
            <person name="Narusaka Y."/>
            <person name="Kawaradani M."/>
            <person name="Damm U."/>
            <person name="Shirasu K."/>
        </authorList>
    </citation>
    <scope>NUCLEOTIDE SEQUENCE [LARGE SCALE GENOMIC DNA]</scope>
    <source>
        <strain evidence="3 4">PG-2018a</strain>
    </source>
</reference>
<feature type="signal peptide" evidence="2">
    <location>
        <begin position="1"/>
        <end position="24"/>
    </location>
</feature>
<feature type="compositionally biased region" description="Low complexity" evidence="1">
    <location>
        <begin position="409"/>
        <end position="430"/>
    </location>
</feature>
<accession>A0A5Q4BPG0</accession>
<sequence length="490" mass="49863">MHYKHIIAVLVAFGSLAAAAPAQGSKVTDRGQCQSENQGQGRNNGKNSNGNNKNRGKKDDNSNNRNGDVNVVHNIIKPNIIVVQENLDKVDRLRRQNERQLAALVQSQLALATQLQTVKDNIRINHFKAQFPQANTIIVTVTGLVDNRNQGQQNQRYLVNQLLADNGLPGKQALVMVTDPTPMQISTLKAASSQADAFGAARVEMEKPPAAGSNNSDFSVQAVGGGGVDGNDDDTLKLATFSQQAPLGQVGQSIILPAGTQAPRPASVPDPAAIILPGQQGLFVQNAGTFLADCATSAAGGNVALAGQIFSSFEQLAAAQLAGLSGLGIFDGNRGNSTAQAPPSPAAQGQQPGGQNLGSIAVGANQGQPAAVQPPARVATPPQAIVPPAQVQTDGGQSLGAIVVGANQEQPPAEAQPPAQVAAPASGNAPAPQPPAAVVDEANQAVSPVQIGKNLGTAPPPGTNGATQPQSAPAPIPPAAVVADLANAMI</sequence>
<feature type="non-terminal residue" evidence="3">
    <location>
        <position position="490"/>
    </location>
</feature>
<evidence type="ECO:0008006" key="5">
    <source>
        <dbReference type="Google" id="ProtNLM"/>
    </source>
</evidence>
<dbReference type="EMBL" id="PUHP01000687">
    <property type="protein sequence ID" value="TQN68497.1"/>
    <property type="molecule type" value="Genomic_DNA"/>
</dbReference>
<evidence type="ECO:0000256" key="2">
    <source>
        <dbReference type="SAM" id="SignalP"/>
    </source>
</evidence>
<evidence type="ECO:0000313" key="4">
    <source>
        <dbReference type="Proteomes" id="UP000326340"/>
    </source>
</evidence>
<gene>
    <name evidence="3" type="ORF">CSHISOI_07002</name>
</gene>
<feature type="region of interest" description="Disordered" evidence="1">
    <location>
        <begin position="334"/>
        <end position="381"/>
    </location>
</feature>
<feature type="region of interest" description="Disordered" evidence="1">
    <location>
        <begin position="25"/>
        <end position="70"/>
    </location>
</feature>
<organism evidence="3 4">
    <name type="scientific">Colletotrichum shisoi</name>
    <dbReference type="NCBI Taxonomy" id="2078593"/>
    <lineage>
        <taxon>Eukaryota</taxon>
        <taxon>Fungi</taxon>
        <taxon>Dikarya</taxon>
        <taxon>Ascomycota</taxon>
        <taxon>Pezizomycotina</taxon>
        <taxon>Sordariomycetes</taxon>
        <taxon>Hypocreomycetidae</taxon>
        <taxon>Glomerellales</taxon>
        <taxon>Glomerellaceae</taxon>
        <taxon>Colletotrichum</taxon>
        <taxon>Colletotrichum destructivum species complex</taxon>
    </lineage>
</organism>
<evidence type="ECO:0000256" key="1">
    <source>
        <dbReference type="SAM" id="MobiDB-lite"/>
    </source>
</evidence>
<comment type="caution">
    <text evidence="3">The sequence shown here is derived from an EMBL/GenBank/DDBJ whole genome shotgun (WGS) entry which is preliminary data.</text>
</comment>
<feature type="region of interest" description="Disordered" evidence="1">
    <location>
        <begin position="409"/>
        <end position="436"/>
    </location>
</feature>
<feature type="chain" id="PRO_5024868893" description="Cas1p-like protein" evidence="2">
    <location>
        <begin position="25"/>
        <end position="490"/>
    </location>
</feature>
<evidence type="ECO:0000313" key="3">
    <source>
        <dbReference type="EMBL" id="TQN68497.1"/>
    </source>
</evidence>
<dbReference type="AlphaFoldDB" id="A0A5Q4BPG0"/>
<name>A0A5Q4BPG0_9PEZI</name>
<proteinExistence type="predicted"/>
<feature type="compositionally biased region" description="Low complexity" evidence="1">
    <location>
        <begin position="37"/>
        <end position="53"/>
    </location>
</feature>
<dbReference type="Proteomes" id="UP000326340">
    <property type="component" value="Unassembled WGS sequence"/>
</dbReference>
<feature type="region of interest" description="Disordered" evidence="1">
    <location>
        <begin position="451"/>
        <end position="476"/>
    </location>
</feature>
<protein>
    <recommendedName>
        <fullName evidence="5">Cas1p-like protein</fullName>
    </recommendedName>
</protein>
<dbReference type="OrthoDB" id="4851124at2759"/>
<keyword evidence="4" id="KW-1185">Reference proteome</keyword>
<feature type="compositionally biased region" description="Low complexity" evidence="1">
    <location>
        <begin position="361"/>
        <end position="381"/>
    </location>
</feature>
<keyword evidence="2" id="KW-0732">Signal</keyword>